<dbReference type="AlphaFoldDB" id="M1MC13"/>
<feature type="domain" description="Bacterial CdiA-CT RNAse A" evidence="1">
    <location>
        <begin position="83"/>
        <end position="194"/>
    </location>
</feature>
<gene>
    <name evidence="2" type="ORF">Cspa_c16990</name>
</gene>
<dbReference type="InterPro" id="IPR041436">
    <property type="entry name" value="RNAse_A_bac"/>
</dbReference>
<dbReference type="CDD" id="cd20684">
    <property type="entry name" value="CdiA-CT_Yk_RNaseA-like"/>
    <property type="match status" value="1"/>
</dbReference>
<dbReference type="HOGENOM" id="CLU_1388157_0_0_9"/>
<reference evidence="2 3" key="1">
    <citation type="submission" date="2013-02" db="EMBL/GenBank/DDBJ databases">
        <title>Genome sequence of Clostridium saccharoperbutylacetonicum N1-4(HMT).</title>
        <authorList>
            <person name="Poehlein A."/>
            <person name="Daniel R."/>
        </authorList>
    </citation>
    <scope>NUCLEOTIDE SEQUENCE [LARGE SCALE GENOMIC DNA]</scope>
    <source>
        <strain evidence="3">N1-4(HMT)</strain>
    </source>
</reference>
<dbReference type="eggNOG" id="ENOG50336Y0">
    <property type="taxonomic scope" value="Bacteria"/>
</dbReference>
<proteinExistence type="predicted"/>
<sequence>MTSIPWGGFGTLLKIGLIKAGEKIIVKQAEKEVINTVDKEIVNKLDKEIVEQLGKDATKGVGNPKIIRSVGNDILDIMESNGGHTLEKHVSKSNEDLIKRAIQEDVEAATCYTNKSTATKAVQENLRKNADEISKWLNEESTGKKIFDVEHEYSIGKGVLENSKQVMYNLSKSRVVLIRDSSSELGFRILTSFPLP</sequence>
<dbReference type="OrthoDB" id="1938617at2"/>
<organism evidence="2 3">
    <name type="scientific">Clostridium saccharoperbutylacetonicum N1-4(HMT)</name>
    <dbReference type="NCBI Taxonomy" id="931276"/>
    <lineage>
        <taxon>Bacteria</taxon>
        <taxon>Bacillati</taxon>
        <taxon>Bacillota</taxon>
        <taxon>Clostridia</taxon>
        <taxon>Eubacteriales</taxon>
        <taxon>Clostridiaceae</taxon>
        <taxon>Clostridium</taxon>
    </lineage>
</organism>
<dbReference type="Pfam" id="PF18431">
    <property type="entry name" value="RNAse_A_bac"/>
    <property type="match status" value="1"/>
</dbReference>
<evidence type="ECO:0000259" key="1">
    <source>
        <dbReference type="Pfam" id="PF18431"/>
    </source>
</evidence>
<name>M1MC13_9CLOT</name>
<dbReference type="Proteomes" id="UP000011728">
    <property type="component" value="Chromosome"/>
</dbReference>
<accession>M1MC13</accession>
<protein>
    <recommendedName>
        <fullName evidence="1">Bacterial CdiA-CT RNAse A domain-containing protein</fullName>
    </recommendedName>
</protein>
<dbReference type="PATRIC" id="fig|931276.5.peg.1671"/>
<evidence type="ECO:0000313" key="3">
    <source>
        <dbReference type="Proteomes" id="UP000011728"/>
    </source>
</evidence>
<dbReference type="EMBL" id="CP004121">
    <property type="protein sequence ID" value="AGF55469.1"/>
    <property type="molecule type" value="Genomic_DNA"/>
</dbReference>
<dbReference type="RefSeq" id="WP_015391790.1">
    <property type="nucleotide sequence ID" value="NC_020291.1"/>
</dbReference>
<keyword evidence="3" id="KW-1185">Reference proteome</keyword>
<dbReference type="KEGG" id="csr:Cspa_c16990"/>
<evidence type="ECO:0000313" key="2">
    <source>
        <dbReference type="EMBL" id="AGF55469.1"/>
    </source>
</evidence>